<keyword evidence="1" id="KW-0560">Oxidoreductase</keyword>
<keyword evidence="4" id="KW-1185">Reference proteome</keyword>
<dbReference type="AlphaFoldDB" id="A0A8G1A492"/>
<evidence type="ECO:0000313" key="4">
    <source>
        <dbReference type="Proteomes" id="UP000826709"/>
    </source>
</evidence>
<dbReference type="Gene3D" id="3.20.20.220">
    <property type="match status" value="1"/>
</dbReference>
<reference evidence="3" key="1">
    <citation type="journal article" date="2005" name="Int. J. Syst. Evol. Microbiol.">
        <title>Methanofollis formosanus sp. nov., isolated from a fish pond.</title>
        <authorList>
            <person name="Wu S.Y."/>
            <person name="Chen S.C."/>
            <person name="Lai M.C."/>
        </authorList>
    </citation>
    <scope>NUCLEOTIDE SEQUENCE</scope>
    <source>
        <strain evidence="3">ML15</strain>
    </source>
</reference>
<evidence type="ECO:0000256" key="1">
    <source>
        <dbReference type="ARBA" id="ARBA00023002"/>
    </source>
</evidence>
<feature type="domain" description="Proline dehydrogenase" evidence="2">
    <location>
        <begin position="17"/>
        <end position="245"/>
    </location>
</feature>
<dbReference type="InterPro" id="IPR029041">
    <property type="entry name" value="FAD-linked_oxidoreductase-like"/>
</dbReference>
<organism evidence="3 4">
    <name type="scientific">Methanofollis formosanus</name>
    <dbReference type="NCBI Taxonomy" id="299308"/>
    <lineage>
        <taxon>Archaea</taxon>
        <taxon>Methanobacteriati</taxon>
        <taxon>Methanobacteriota</taxon>
        <taxon>Stenosarchaea group</taxon>
        <taxon>Methanomicrobia</taxon>
        <taxon>Methanomicrobiales</taxon>
        <taxon>Methanomicrobiaceae</taxon>
        <taxon>Methanofollis</taxon>
    </lineage>
</organism>
<reference evidence="3" key="2">
    <citation type="submission" date="2019-03" db="EMBL/GenBank/DDBJ databases">
        <authorList>
            <person name="Chen S.-C."/>
            <person name="Wu S.-Y."/>
            <person name="Lai M.-C."/>
        </authorList>
    </citation>
    <scope>NUCLEOTIDE SEQUENCE</scope>
    <source>
        <strain evidence="3">ML15</strain>
    </source>
</reference>
<accession>A0A8G1A492</accession>
<dbReference type="SUPFAM" id="SSF51730">
    <property type="entry name" value="FAD-linked oxidoreductase"/>
    <property type="match status" value="1"/>
</dbReference>
<dbReference type="OrthoDB" id="8727at2157"/>
<gene>
    <name evidence="3" type="ORF">E2N92_13135</name>
</gene>
<name>A0A8G1A492_9EURY</name>
<sequence length="269" mass="29534">MRLAMERWHLPDLKQAVARCRERNGQGIVCTLTPIGEFAKDKNEVKRWASEYNAAVRAADKRKLDAAVGVKLTALGGVIDPEGALERLDAIVGEGERRGVAIELDMEGRGLVDLAMEAAYRCATAEPPLTLAVQAYLDRTVDDLSHLAVTGTRPRLVKGAYLGDADDFFEVQDRFKSVAARLIASGRPFSVGTHDPDLVAWLLHAGGASKEQVEFAFLTGLADRTKEQMAGQGWKVREYLPFGEAAGAYVERRRRYLATLRALGRMPLP</sequence>
<dbReference type="Pfam" id="PF01619">
    <property type="entry name" value="Pro_dh"/>
    <property type="match status" value="1"/>
</dbReference>
<dbReference type="InterPro" id="IPR002872">
    <property type="entry name" value="Proline_DH_dom"/>
</dbReference>
<evidence type="ECO:0000313" key="3">
    <source>
        <dbReference type="EMBL" id="QYZ80305.1"/>
    </source>
</evidence>
<evidence type="ECO:0000259" key="2">
    <source>
        <dbReference type="Pfam" id="PF01619"/>
    </source>
</evidence>
<dbReference type="GO" id="GO:0016491">
    <property type="term" value="F:oxidoreductase activity"/>
    <property type="evidence" value="ECO:0007669"/>
    <property type="project" value="UniProtKB-KW"/>
</dbReference>
<proteinExistence type="predicted"/>
<dbReference type="KEGG" id="mfk:E2N92_13135"/>
<dbReference type="EMBL" id="CP037968">
    <property type="protein sequence ID" value="QYZ80305.1"/>
    <property type="molecule type" value="Genomic_DNA"/>
</dbReference>
<dbReference type="RefSeq" id="WP_220681615.1">
    <property type="nucleotide sequence ID" value="NZ_CP037968.1"/>
</dbReference>
<protein>
    <recommendedName>
        <fullName evidence="2">Proline dehydrogenase domain-containing protein</fullName>
    </recommendedName>
</protein>
<dbReference type="Proteomes" id="UP000826709">
    <property type="component" value="Chromosome"/>
</dbReference>